<dbReference type="SMART" id="SM00332">
    <property type="entry name" value="PP2Cc"/>
    <property type="match status" value="1"/>
</dbReference>
<dbReference type="Gene3D" id="3.60.40.10">
    <property type="entry name" value="PPM-type phosphatase domain"/>
    <property type="match status" value="1"/>
</dbReference>
<protein>
    <recommendedName>
        <fullName evidence="2">PPM-type phosphatase domain-containing protein</fullName>
    </recommendedName>
</protein>
<dbReference type="GeneID" id="59324510"/>
<evidence type="ECO:0000259" key="2">
    <source>
        <dbReference type="PROSITE" id="PS51746"/>
    </source>
</evidence>
<keyword evidence="4" id="KW-1185">Reference proteome</keyword>
<feature type="domain" description="PPM-type phosphatase" evidence="2">
    <location>
        <begin position="152"/>
        <end position="536"/>
    </location>
</feature>
<dbReference type="GO" id="GO:0005739">
    <property type="term" value="C:mitochondrion"/>
    <property type="evidence" value="ECO:0007669"/>
    <property type="project" value="TreeGrafter"/>
</dbReference>
<dbReference type="CDD" id="cd00143">
    <property type="entry name" value="PP2Cc"/>
    <property type="match status" value="1"/>
</dbReference>
<feature type="compositionally biased region" description="Basic and acidic residues" evidence="1">
    <location>
        <begin position="328"/>
        <end position="338"/>
    </location>
</feature>
<dbReference type="AlphaFoldDB" id="A0A7G3ZD05"/>
<gene>
    <name evidence="3" type="ORF">HG536_0B02540</name>
</gene>
<organism evidence="3 4">
    <name type="scientific">Torulaspora globosa</name>
    <dbReference type="NCBI Taxonomy" id="48254"/>
    <lineage>
        <taxon>Eukaryota</taxon>
        <taxon>Fungi</taxon>
        <taxon>Dikarya</taxon>
        <taxon>Ascomycota</taxon>
        <taxon>Saccharomycotina</taxon>
        <taxon>Saccharomycetes</taxon>
        <taxon>Saccharomycetales</taxon>
        <taxon>Saccharomycetaceae</taxon>
        <taxon>Torulaspora</taxon>
    </lineage>
</organism>
<proteinExistence type="predicted"/>
<evidence type="ECO:0000256" key="1">
    <source>
        <dbReference type="SAM" id="MobiDB-lite"/>
    </source>
</evidence>
<dbReference type="OrthoDB" id="420076at2759"/>
<dbReference type="PROSITE" id="PS51746">
    <property type="entry name" value="PPM_2"/>
    <property type="match status" value="1"/>
</dbReference>
<dbReference type="InterPro" id="IPR001932">
    <property type="entry name" value="PPM-type_phosphatase-like_dom"/>
</dbReference>
<accession>A0A7G3ZD05</accession>
<dbReference type="GO" id="GO:0004741">
    <property type="term" value="F:[pyruvate dehydrogenase (acetyl-transferring)]-phosphatase activity"/>
    <property type="evidence" value="ECO:0007669"/>
    <property type="project" value="TreeGrafter"/>
</dbReference>
<dbReference type="InterPro" id="IPR036457">
    <property type="entry name" value="PPM-type-like_dom_sf"/>
</dbReference>
<dbReference type="Proteomes" id="UP000515788">
    <property type="component" value="Chromosome 2"/>
</dbReference>
<feature type="region of interest" description="Disordered" evidence="1">
    <location>
        <begin position="318"/>
        <end position="338"/>
    </location>
</feature>
<dbReference type="PANTHER" id="PTHR13832:SF792">
    <property type="entry name" value="GM14286P"/>
    <property type="match status" value="1"/>
</dbReference>
<dbReference type="SUPFAM" id="SSF81606">
    <property type="entry name" value="PP2C-like"/>
    <property type="match status" value="1"/>
</dbReference>
<dbReference type="EMBL" id="CP059247">
    <property type="protein sequence ID" value="QLL31391.1"/>
    <property type="molecule type" value="Genomic_DNA"/>
</dbReference>
<dbReference type="Pfam" id="PF00481">
    <property type="entry name" value="PP2C"/>
    <property type="match status" value="1"/>
</dbReference>
<feature type="region of interest" description="Disordered" evidence="1">
    <location>
        <begin position="541"/>
        <end position="564"/>
    </location>
</feature>
<dbReference type="PANTHER" id="PTHR13832">
    <property type="entry name" value="PROTEIN PHOSPHATASE 2C"/>
    <property type="match status" value="1"/>
</dbReference>
<evidence type="ECO:0000313" key="4">
    <source>
        <dbReference type="Proteomes" id="UP000515788"/>
    </source>
</evidence>
<dbReference type="InterPro" id="IPR015655">
    <property type="entry name" value="PP2C"/>
</dbReference>
<evidence type="ECO:0000313" key="3">
    <source>
        <dbReference type="EMBL" id="QLL31391.1"/>
    </source>
</evidence>
<dbReference type="RefSeq" id="XP_037138066.1">
    <property type="nucleotide sequence ID" value="XM_037282171.1"/>
</dbReference>
<sequence length="564" mass="61617">MSLIVRSAPLRRTSRTLLKCLSKKNFERLIYRTYFVGRSDGKVSGSPLKRSSPLSHGRDLNFALLGGGVLVLTYSYFSSKSVVSLDTVKGLRYYSNGANGENLVQKAGAAEEESSQSGSGHGDSIVLLTEQQIDAKLRGGEKSFLVNRGKGIVRYDVSQLASNHPIEDNHVEQVISVPVSGEADRQEELYFFGIFDGHSGSFTSAKLSQELVPYVARKLSQFYREGTDALASSSKMDEALIQTFEQLDNDIVYGSLGKLLREPTKDNMVGCLPAISGSCALLTAYNSLDSTVKVAVSGDSRALIAGVDGKGQWVVKSLSTDQTGDNPDEARRIRSEHPGEPNVVRNGRVLGSLQPSRAFGDCRYKVGEVDGQSLANLPDHLRIYFRSKPRNFLTPPYVTARPEITTTRIEPNTKFMVLGSDGLFELLTNEEIAGLVIRWLQSNGRGDSSAAASEGKLPHVTDLSAHKEFLRPAFRYQSTKEGSEGYLMEDKNVATHLIRNALSAGGSKEYVSTLVSIPSPMSRKYRDDLTVTVVFFGDTTDKTQPNNGTIEPNLEATALPKPRL</sequence>
<reference evidence="3 4" key="1">
    <citation type="submission" date="2020-06" db="EMBL/GenBank/DDBJ databases">
        <title>The yeast mating-type switching endonuclease HO is a domesticated member of an unorthodox homing genetic element family.</title>
        <authorList>
            <person name="Coughlan A.Y."/>
            <person name="Lombardi L."/>
            <person name="Braun-Galleani S."/>
            <person name="Martos A.R."/>
            <person name="Galeote V."/>
            <person name="Bigey F."/>
            <person name="Dequin S."/>
            <person name="Byrne K.P."/>
            <person name="Wolfe K.H."/>
        </authorList>
    </citation>
    <scope>NUCLEOTIDE SEQUENCE [LARGE SCALE GENOMIC DNA]</scope>
    <source>
        <strain evidence="3 4">CBS764</strain>
    </source>
</reference>
<name>A0A7G3ZD05_9SACH</name>
<dbReference type="KEGG" id="tgb:HG536_0B02540"/>